<sequence length="183" mass="19967">MSINSRFTSPPNENNPFVFFDITIGGKKVGRITMELFADVCPKTCENFRQLCTGEAKKDGVSIGYKGTIFHRVISGFMVQGGDCISSTGKGVFSIYGSTFSDEDFSLHHECEGLLSMANSGPDTNGCQFFITCATCKWLDDQHVVFGRVIDGIKIVKMIEASETLPQSQKPKVAVLIAECGEI</sequence>
<dbReference type="Pfam" id="PF00160">
    <property type="entry name" value="Pro_isomerase"/>
    <property type="match status" value="1"/>
</dbReference>
<dbReference type="InterPro" id="IPR002130">
    <property type="entry name" value="Cyclophilin-type_PPIase_dom"/>
</dbReference>
<organism evidence="5 6">
    <name type="scientific">Blattamonas nauphoetae</name>
    <dbReference type="NCBI Taxonomy" id="2049346"/>
    <lineage>
        <taxon>Eukaryota</taxon>
        <taxon>Metamonada</taxon>
        <taxon>Preaxostyla</taxon>
        <taxon>Oxymonadida</taxon>
        <taxon>Blattamonas</taxon>
    </lineage>
</organism>
<keyword evidence="6" id="KW-1185">Reference proteome</keyword>
<evidence type="ECO:0000256" key="1">
    <source>
        <dbReference type="ARBA" id="ARBA00023110"/>
    </source>
</evidence>
<evidence type="ECO:0000259" key="4">
    <source>
        <dbReference type="PROSITE" id="PS50072"/>
    </source>
</evidence>
<dbReference type="PANTHER" id="PTHR11071">
    <property type="entry name" value="PEPTIDYL-PROLYL CIS-TRANS ISOMERASE"/>
    <property type="match status" value="1"/>
</dbReference>
<keyword evidence="1 3" id="KW-0697">Rotamase</keyword>
<comment type="similarity">
    <text evidence="3">Belongs to the cyclophilin-type PPIase family.</text>
</comment>
<dbReference type="EMBL" id="JARBJD010000451">
    <property type="protein sequence ID" value="KAK2941909.1"/>
    <property type="molecule type" value="Genomic_DNA"/>
</dbReference>
<evidence type="ECO:0000256" key="3">
    <source>
        <dbReference type="RuleBase" id="RU363019"/>
    </source>
</evidence>
<proteinExistence type="inferred from homology"/>
<comment type="catalytic activity">
    <reaction evidence="3">
        <text>[protein]-peptidylproline (omega=180) = [protein]-peptidylproline (omega=0)</text>
        <dbReference type="Rhea" id="RHEA:16237"/>
        <dbReference type="Rhea" id="RHEA-COMP:10747"/>
        <dbReference type="Rhea" id="RHEA-COMP:10748"/>
        <dbReference type="ChEBI" id="CHEBI:83833"/>
        <dbReference type="ChEBI" id="CHEBI:83834"/>
        <dbReference type="EC" id="5.2.1.8"/>
    </reaction>
</comment>
<comment type="function">
    <text evidence="3">PPIases accelerate the folding of proteins. It catalyzes the cis-trans isomerization of proline imidic peptide bonds in oligopeptides.</text>
</comment>
<dbReference type="GO" id="GO:0003755">
    <property type="term" value="F:peptidyl-prolyl cis-trans isomerase activity"/>
    <property type="evidence" value="ECO:0007669"/>
    <property type="project" value="UniProtKB-EC"/>
</dbReference>
<dbReference type="PROSITE" id="PS50072">
    <property type="entry name" value="CSA_PPIASE_2"/>
    <property type="match status" value="1"/>
</dbReference>
<dbReference type="PRINTS" id="PR00153">
    <property type="entry name" value="CSAPPISMRASE"/>
</dbReference>
<reference evidence="5 6" key="1">
    <citation type="journal article" date="2022" name="bioRxiv">
        <title>Genomics of Preaxostyla Flagellates Illuminates Evolutionary Transitions and the Path Towards Mitochondrial Loss.</title>
        <authorList>
            <person name="Novak L.V.F."/>
            <person name="Treitli S.C."/>
            <person name="Pyrih J."/>
            <person name="Halakuc P."/>
            <person name="Pipaliya S.V."/>
            <person name="Vacek V."/>
            <person name="Brzon O."/>
            <person name="Soukal P."/>
            <person name="Eme L."/>
            <person name="Dacks J.B."/>
            <person name="Karnkowska A."/>
            <person name="Elias M."/>
            <person name="Hampl V."/>
        </authorList>
    </citation>
    <scope>NUCLEOTIDE SEQUENCE [LARGE SCALE GENOMIC DNA]</scope>
    <source>
        <strain evidence="5">NAU3</strain>
        <tissue evidence="5">Gut</tissue>
    </source>
</reference>
<dbReference type="InterPro" id="IPR024936">
    <property type="entry name" value="Cyclophilin-type_PPIase"/>
</dbReference>
<dbReference type="InterPro" id="IPR020892">
    <property type="entry name" value="Cyclophilin-type_PPIase_CS"/>
</dbReference>
<gene>
    <name evidence="5" type="ORF">BLNAU_23173</name>
</gene>
<dbReference type="PIRSF" id="PIRSF001467">
    <property type="entry name" value="Peptidylpro_ismrse"/>
    <property type="match status" value="1"/>
</dbReference>
<keyword evidence="2 3" id="KW-0413">Isomerase</keyword>
<evidence type="ECO:0000313" key="5">
    <source>
        <dbReference type="EMBL" id="KAK2941909.1"/>
    </source>
</evidence>
<dbReference type="InterPro" id="IPR029000">
    <property type="entry name" value="Cyclophilin-like_dom_sf"/>
</dbReference>
<dbReference type="PANTHER" id="PTHR11071:SF561">
    <property type="entry name" value="PEPTIDYL-PROLYL CIS-TRANS ISOMERASE D-RELATED"/>
    <property type="match status" value="1"/>
</dbReference>
<feature type="domain" description="PPIase cyclophilin-type" evidence="4">
    <location>
        <begin position="19"/>
        <end position="182"/>
    </location>
</feature>
<dbReference type="SUPFAM" id="SSF50891">
    <property type="entry name" value="Cyclophilin-like"/>
    <property type="match status" value="1"/>
</dbReference>
<comment type="caution">
    <text evidence="5">The sequence shown here is derived from an EMBL/GenBank/DDBJ whole genome shotgun (WGS) entry which is preliminary data.</text>
</comment>
<name>A0ABQ9WQZ6_9EUKA</name>
<accession>A0ABQ9WQZ6</accession>
<evidence type="ECO:0000256" key="2">
    <source>
        <dbReference type="ARBA" id="ARBA00023235"/>
    </source>
</evidence>
<dbReference type="EC" id="5.2.1.8" evidence="3"/>
<dbReference type="Proteomes" id="UP001281761">
    <property type="component" value="Unassembled WGS sequence"/>
</dbReference>
<dbReference type="Gene3D" id="2.40.100.10">
    <property type="entry name" value="Cyclophilin-like"/>
    <property type="match status" value="1"/>
</dbReference>
<dbReference type="PROSITE" id="PS00170">
    <property type="entry name" value="CSA_PPIASE_1"/>
    <property type="match status" value="1"/>
</dbReference>
<protein>
    <recommendedName>
        <fullName evidence="3">Peptidyl-prolyl cis-trans isomerase</fullName>
        <shortName evidence="3">PPIase</shortName>
        <ecNumber evidence="3">5.2.1.8</ecNumber>
    </recommendedName>
</protein>
<evidence type="ECO:0000313" key="6">
    <source>
        <dbReference type="Proteomes" id="UP001281761"/>
    </source>
</evidence>